<dbReference type="UniPathway" id="UPA00946"/>
<evidence type="ECO:0000313" key="9">
    <source>
        <dbReference type="EMBL" id="PTQ53610.1"/>
    </source>
</evidence>
<name>A0A2T5GBP6_HYDSH</name>
<gene>
    <name evidence="9" type="ORF">HSCHL_1675</name>
</gene>
<reference evidence="9 10" key="1">
    <citation type="submission" date="2017-08" db="EMBL/GenBank/DDBJ databases">
        <title>Burning lignite coal seam in the remote Altai Mountains harbors a hydrogen-driven thermophilic microbial community.</title>
        <authorList>
            <person name="Kadnikov V.V."/>
            <person name="Mardanov A.V."/>
            <person name="Ivasenko D."/>
            <person name="Beletsky A.V."/>
            <person name="Karnachuk O.V."/>
            <person name="Ravin N.V."/>
        </authorList>
    </citation>
    <scope>NUCLEOTIDE SEQUENCE [LARGE SCALE GENOMIC DNA]</scope>
    <source>
        <strain evidence="9">AL33</strain>
    </source>
</reference>
<sequence>MKRPGRGDPRPGGSVKGGTEMAWFTERGTPQPELAAAFRRLVEAKEILILPGAPDALAARLARAAGARALYLSGAAYTASRALPDLGLVTSAEVAERARDIVRATDLPLLVDVDTGFGGALNAVRTAREMVEARVAAIQIEDQVLPKKCGHLNGKALVDPEEMAQKVRAIKEVEPTLYVVARTDAYAVEGLERALERARLYVEAGADAIFPEALPDEAAFRAFRKGIDAPLLANMTEFGKTPYYTAAQFEAWGYQMVLFPVTALRMAAKAYERTYRTLMAEGTQTALLPEMQTRKELYETIDYFAYEALDAKIAKTVLEGSGRAPF</sequence>
<evidence type="ECO:0000256" key="3">
    <source>
        <dbReference type="ARBA" id="ARBA00022723"/>
    </source>
</evidence>
<dbReference type="EMBL" id="PEBV01000013">
    <property type="protein sequence ID" value="PTQ53610.1"/>
    <property type="molecule type" value="Genomic_DNA"/>
</dbReference>
<dbReference type="InterPro" id="IPR039556">
    <property type="entry name" value="ICL/PEPM"/>
</dbReference>
<comment type="similarity">
    <text evidence="2 8">Belongs to the isocitrate lyase/PEP mutase superfamily. Methylisocitrate lyase family.</text>
</comment>
<evidence type="ECO:0000256" key="1">
    <source>
        <dbReference type="ARBA" id="ARBA00001946"/>
    </source>
</evidence>
<evidence type="ECO:0000256" key="4">
    <source>
        <dbReference type="ARBA" id="ARBA00022842"/>
    </source>
</evidence>
<dbReference type="GO" id="GO:0019629">
    <property type="term" value="P:propionate catabolic process, 2-methylcitrate cycle"/>
    <property type="evidence" value="ECO:0007669"/>
    <property type="project" value="InterPro"/>
</dbReference>
<dbReference type="InterPro" id="IPR018523">
    <property type="entry name" value="Isocitrate_lyase_ph_CS"/>
</dbReference>
<comment type="function">
    <text evidence="8">Catalyzes the thermodynamically favored C-C bond cleavage of (2R,3S)-2-methylisocitrate to yield pyruvate and succinate.</text>
</comment>
<keyword evidence="5 8" id="KW-0456">Lyase</keyword>
<dbReference type="SUPFAM" id="SSF51621">
    <property type="entry name" value="Phosphoenolpyruvate/pyruvate domain"/>
    <property type="match status" value="1"/>
</dbReference>
<evidence type="ECO:0000256" key="2">
    <source>
        <dbReference type="ARBA" id="ARBA00009282"/>
    </source>
</evidence>
<evidence type="ECO:0000256" key="8">
    <source>
        <dbReference type="RuleBase" id="RU361121"/>
    </source>
</evidence>
<dbReference type="PROSITE" id="PS00161">
    <property type="entry name" value="ISOCITRATE_LYASE"/>
    <property type="match status" value="1"/>
</dbReference>
<dbReference type="PANTHER" id="PTHR42905">
    <property type="entry name" value="PHOSPHOENOLPYRUVATE CARBOXYLASE"/>
    <property type="match status" value="1"/>
</dbReference>
<dbReference type="InterPro" id="IPR012695">
    <property type="entry name" value="PrpB"/>
</dbReference>
<evidence type="ECO:0000256" key="6">
    <source>
        <dbReference type="ARBA" id="ARBA00051150"/>
    </source>
</evidence>
<dbReference type="PANTHER" id="PTHR42905:SF5">
    <property type="entry name" value="CARBOXYVINYL-CARBOXYPHOSPHONATE PHOSPHORYLMUTASE, CHLOROPLASTIC"/>
    <property type="match status" value="1"/>
</dbReference>
<dbReference type="Gene3D" id="3.20.20.60">
    <property type="entry name" value="Phosphoenolpyruvate-binding domains"/>
    <property type="match status" value="1"/>
</dbReference>
<dbReference type="InterPro" id="IPR040442">
    <property type="entry name" value="Pyrv_kinase-like_dom_sf"/>
</dbReference>
<dbReference type="EC" id="4.1.3.30" evidence="8"/>
<dbReference type="Pfam" id="PF13714">
    <property type="entry name" value="PEP_mutase"/>
    <property type="match status" value="1"/>
</dbReference>
<dbReference type="GO" id="GO:0046421">
    <property type="term" value="F:methylisocitrate lyase activity"/>
    <property type="evidence" value="ECO:0007669"/>
    <property type="project" value="UniProtKB-EC"/>
</dbReference>
<comment type="catalytic activity">
    <reaction evidence="8">
        <text>(2S,3R)-3-hydroxybutane-1,2,3-tricarboxylate = pyruvate + succinate</text>
        <dbReference type="Rhea" id="RHEA:16809"/>
        <dbReference type="ChEBI" id="CHEBI:15361"/>
        <dbReference type="ChEBI" id="CHEBI:30031"/>
        <dbReference type="ChEBI" id="CHEBI:57429"/>
        <dbReference type="EC" id="4.1.3.30"/>
    </reaction>
</comment>
<dbReference type="CDD" id="cd00377">
    <property type="entry name" value="ICL_PEPM"/>
    <property type="match status" value="1"/>
</dbReference>
<dbReference type="FunFam" id="3.20.20.60:FF:000009">
    <property type="entry name" value="2-methylisocitrate lyase"/>
    <property type="match status" value="1"/>
</dbReference>
<dbReference type="NCBIfam" id="TIGR02317">
    <property type="entry name" value="prpB"/>
    <property type="match status" value="1"/>
</dbReference>
<comment type="cofactor">
    <cofactor evidence="1">
        <name>Mg(2+)</name>
        <dbReference type="ChEBI" id="CHEBI:18420"/>
    </cofactor>
</comment>
<dbReference type="AlphaFoldDB" id="A0A2T5GBP6"/>
<evidence type="ECO:0000256" key="5">
    <source>
        <dbReference type="ARBA" id="ARBA00023239"/>
    </source>
</evidence>
<comment type="caution">
    <text evidence="9">The sequence shown here is derived from an EMBL/GenBank/DDBJ whole genome shotgun (WGS) entry which is preliminary data.</text>
</comment>
<proteinExistence type="inferred from homology"/>
<dbReference type="GO" id="GO:0046872">
    <property type="term" value="F:metal ion binding"/>
    <property type="evidence" value="ECO:0007669"/>
    <property type="project" value="UniProtKB-KW"/>
</dbReference>
<dbReference type="InterPro" id="IPR015813">
    <property type="entry name" value="Pyrv/PenolPyrv_kinase-like_dom"/>
</dbReference>
<evidence type="ECO:0000256" key="7">
    <source>
        <dbReference type="ARBA" id="ARBA00058526"/>
    </source>
</evidence>
<comment type="function">
    <text evidence="7">Involved in the methylcitric acid cycle. Catalyzes the cleavage of 2-methylisocitrate to yield pyruvate and succinate.</text>
</comment>
<keyword evidence="3" id="KW-0479">Metal-binding</keyword>
<accession>A0A2T5GBP6</accession>
<comment type="pathway">
    <text evidence="8">Organic acid metabolism; propanoate degradation.</text>
</comment>
<keyword evidence="4" id="KW-0460">Magnesium</keyword>
<comment type="catalytic activity">
    <reaction evidence="6">
        <text>3-hydroxybutane-1,2,3-tricarboxylate = pyruvate + succinate</text>
        <dbReference type="Rhea" id="RHEA:57504"/>
        <dbReference type="ChEBI" id="CHEBI:15361"/>
        <dbReference type="ChEBI" id="CHEBI:30031"/>
        <dbReference type="ChEBI" id="CHEBI:141790"/>
    </reaction>
</comment>
<evidence type="ECO:0000313" key="10">
    <source>
        <dbReference type="Proteomes" id="UP000244180"/>
    </source>
</evidence>
<protein>
    <recommendedName>
        <fullName evidence="8">Methylisocitrate lyase</fullName>
        <ecNumber evidence="8">4.1.3.30</ecNumber>
    </recommendedName>
</protein>
<dbReference type="Proteomes" id="UP000244180">
    <property type="component" value="Unassembled WGS sequence"/>
</dbReference>
<organism evidence="9 10">
    <name type="scientific">Hydrogenibacillus schlegelii</name>
    <name type="common">Bacillus schlegelii</name>
    <dbReference type="NCBI Taxonomy" id="1484"/>
    <lineage>
        <taxon>Bacteria</taxon>
        <taxon>Bacillati</taxon>
        <taxon>Bacillota</taxon>
        <taxon>Bacilli</taxon>
        <taxon>Bacillales</taxon>
        <taxon>Bacillales Family X. Incertae Sedis</taxon>
        <taxon>Hydrogenibacillus</taxon>
    </lineage>
</organism>